<proteinExistence type="inferred from homology"/>
<feature type="compositionally biased region" description="Basic and acidic residues" evidence="8">
    <location>
        <begin position="203"/>
        <end position="216"/>
    </location>
</feature>
<feature type="region of interest" description="Disordered" evidence="8">
    <location>
        <begin position="195"/>
        <end position="216"/>
    </location>
</feature>
<dbReference type="FunFam" id="3.40.50.300:FF:000991">
    <property type="entry name" value="Dephospho-CoA kinase"/>
    <property type="match status" value="1"/>
</dbReference>
<dbReference type="AlphaFoldDB" id="A0A6J6JCV1"/>
<dbReference type="HAMAP" id="MF_00376">
    <property type="entry name" value="Dephospho_CoA_kinase"/>
    <property type="match status" value="1"/>
</dbReference>
<dbReference type="InterPro" id="IPR027417">
    <property type="entry name" value="P-loop_NTPase"/>
</dbReference>
<keyword evidence="5" id="KW-0418">Kinase</keyword>
<dbReference type="EMBL" id="CAEZVQ010000055">
    <property type="protein sequence ID" value="CAB4634720.1"/>
    <property type="molecule type" value="Genomic_DNA"/>
</dbReference>
<dbReference type="GO" id="GO:0015937">
    <property type="term" value="P:coenzyme A biosynthetic process"/>
    <property type="evidence" value="ECO:0007669"/>
    <property type="project" value="UniProtKB-KW"/>
</dbReference>
<dbReference type="PANTHER" id="PTHR10695">
    <property type="entry name" value="DEPHOSPHO-COA KINASE-RELATED"/>
    <property type="match status" value="1"/>
</dbReference>
<accession>A0A6J6JCV1</accession>
<dbReference type="NCBIfam" id="TIGR00152">
    <property type="entry name" value="dephospho-CoA kinase"/>
    <property type="match status" value="1"/>
</dbReference>
<evidence type="ECO:0000256" key="2">
    <source>
        <dbReference type="ARBA" id="ARBA00022490"/>
    </source>
</evidence>
<dbReference type="InterPro" id="IPR001977">
    <property type="entry name" value="Depp_CoAkinase"/>
</dbReference>
<dbReference type="GO" id="GO:0005524">
    <property type="term" value="F:ATP binding"/>
    <property type="evidence" value="ECO:0007669"/>
    <property type="project" value="UniProtKB-KW"/>
</dbReference>
<evidence type="ECO:0000256" key="6">
    <source>
        <dbReference type="ARBA" id="ARBA00022840"/>
    </source>
</evidence>
<keyword evidence="3" id="KW-0808">Transferase</keyword>
<dbReference type="CDD" id="cd02022">
    <property type="entry name" value="DPCK"/>
    <property type="match status" value="1"/>
</dbReference>
<evidence type="ECO:0000256" key="7">
    <source>
        <dbReference type="ARBA" id="ARBA00022993"/>
    </source>
</evidence>
<evidence type="ECO:0000256" key="8">
    <source>
        <dbReference type="SAM" id="MobiDB-lite"/>
    </source>
</evidence>
<evidence type="ECO:0000256" key="3">
    <source>
        <dbReference type="ARBA" id="ARBA00022679"/>
    </source>
</evidence>
<dbReference type="PROSITE" id="PS51219">
    <property type="entry name" value="DPCK"/>
    <property type="match status" value="1"/>
</dbReference>
<evidence type="ECO:0000313" key="9">
    <source>
        <dbReference type="EMBL" id="CAB4634720.1"/>
    </source>
</evidence>
<keyword evidence="7" id="KW-0173">Coenzyme A biosynthesis</keyword>
<keyword evidence="6" id="KW-0067">ATP-binding</keyword>
<sequence length="216" mass="23327">MILIGLTGGIGSGKSTVSSLLAKRGAVIIDADAITRELQQPGAPLLGVLAERFGAHIIAADGSLIREELRNIAFSDADALKDLNKIVHPAVATEMDRRMEEVRNTDKVVILDIPLLTENPRKGLCGIVVVDVPVEVQVARLGEFRGMKEEDARAVIAKQATREERTKIADQVIDNSGDLESLQAQVDAVWQWAQQLPPATEDAGTREDKSSSNEKS</sequence>
<gene>
    <name evidence="9" type="ORF">UFOPK2086_00562</name>
</gene>
<dbReference type="PANTHER" id="PTHR10695:SF46">
    <property type="entry name" value="BIFUNCTIONAL COENZYME A SYNTHASE-RELATED"/>
    <property type="match status" value="1"/>
</dbReference>
<dbReference type="SUPFAM" id="SSF52540">
    <property type="entry name" value="P-loop containing nucleoside triphosphate hydrolases"/>
    <property type="match status" value="1"/>
</dbReference>
<dbReference type="Pfam" id="PF01121">
    <property type="entry name" value="CoaE"/>
    <property type="match status" value="1"/>
</dbReference>
<evidence type="ECO:0000256" key="1">
    <source>
        <dbReference type="ARBA" id="ARBA00009018"/>
    </source>
</evidence>
<reference evidence="9" key="1">
    <citation type="submission" date="2020-05" db="EMBL/GenBank/DDBJ databases">
        <authorList>
            <person name="Chiriac C."/>
            <person name="Salcher M."/>
            <person name="Ghai R."/>
            <person name="Kavagutti S V."/>
        </authorList>
    </citation>
    <scope>NUCLEOTIDE SEQUENCE</scope>
</reference>
<name>A0A6J6JCV1_9ZZZZ</name>
<comment type="similarity">
    <text evidence="1">Belongs to the CoaE family.</text>
</comment>
<keyword evidence="2" id="KW-0963">Cytoplasm</keyword>
<dbReference type="GO" id="GO:0004140">
    <property type="term" value="F:dephospho-CoA kinase activity"/>
    <property type="evidence" value="ECO:0007669"/>
    <property type="project" value="InterPro"/>
</dbReference>
<evidence type="ECO:0000256" key="4">
    <source>
        <dbReference type="ARBA" id="ARBA00022741"/>
    </source>
</evidence>
<keyword evidence="4" id="KW-0547">Nucleotide-binding</keyword>
<dbReference type="Gene3D" id="3.40.50.300">
    <property type="entry name" value="P-loop containing nucleotide triphosphate hydrolases"/>
    <property type="match status" value="1"/>
</dbReference>
<evidence type="ECO:0000256" key="5">
    <source>
        <dbReference type="ARBA" id="ARBA00022777"/>
    </source>
</evidence>
<organism evidence="9">
    <name type="scientific">freshwater metagenome</name>
    <dbReference type="NCBI Taxonomy" id="449393"/>
    <lineage>
        <taxon>unclassified sequences</taxon>
        <taxon>metagenomes</taxon>
        <taxon>ecological metagenomes</taxon>
    </lineage>
</organism>
<protein>
    <submittedName>
        <fullName evidence="9">Unannotated protein</fullName>
    </submittedName>
</protein>